<evidence type="ECO:0000313" key="3">
    <source>
        <dbReference type="Proteomes" id="UP001331515"/>
    </source>
</evidence>
<sequence>MEMTLVTKVPSTSLKTAASTFHVLQAQGDDSDTAALPSQPTERRSPCQHHRHAPGGRTLLAGGARLSLNDHLQPFTTYSTTAFI</sequence>
<dbReference type="EMBL" id="JAURVH010001515">
    <property type="protein sequence ID" value="KAK5932591.1"/>
    <property type="molecule type" value="Genomic_DNA"/>
</dbReference>
<protein>
    <submittedName>
        <fullName evidence="2">Uncharacterized protein</fullName>
    </submittedName>
</protein>
<feature type="region of interest" description="Disordered" evidence="1">
    <location>
        <begin position="26"/>
        <end position="60"/>
    </location>
</feature>
<evidence type="ECO:0000256" key="1">
    <source>
        <dbReference type="SAM" id="MobiDB-lite"/>
    </source>
</evidence>
<proteinExistence type="predicted"/>
<organism evidence="2 3">
    <name type="scientific">Champsocephalus gunnari</name>
    <name type="common">Mackerel icefish</name>
    <dbReference type="NCBI Taxonomy" id="52237"/>
    <lineage>
        <taxon>Eukaryota</taxon>
        <taxon>Metazoa</taxon>
        <taxon>Chordata</taxon>
        <taxon>Craniata</taxon>
        <taxon>Vertebrata</taxon>
        <taxon>Euteleostomi</taxon>
        <taxon>Actinopterygii</taxon>
        <taxon>Neopterygii</taxon>
        <taxon>Teleostei</taxon>
        <taxon>Neoteleostei</taxon>
        <taxon>Acanthomorphata</taxon>
        <taxon>Eupercaria</taxon>
        <taxon>Perciformes</taxon>
        <taxon>Notothenioidei</taxon>
        <taxon>Channichthyidae</taxon>
        <taxon>Champsocephalus</taxon>
    </lineage>
</organism>
<keyword evidence="3" id="KW-1185">Reference proteome</keyword>
<name>A0AAN8E076_CHAGU</name>
<dbReference type="Proteomes" id="UP001331515">
    <property type="component" value="Unassembled WGS sequence"/>
</dbReference>
<reference evidence="2 3" key="1">
    <citation type="journal article" date="2023" name="Mol. Biol. Evol.">
        <title>Genomics of Secondarily Temperate Adaptation in the Only Non-Antarctic Icefish.</title>
        <authorList>
            <person name="Rivera-Colon A.G."/>
            <person name="Rayamajhi N."/>
            <person name="Minhas B.F."/>
            <person name="Madrigal G."/>
            <person name="Bilyk K.T."/>
            <person name="Yoon V."/>
            <person name="Hune M."/>
            <person name="Gregory S."/>
            <person name="Cheng C.H.C."/>
            <person name="Catchen J.M."/>
        </authorList>
    </citation>
    <scope>NUCLEOTIDE SEQUENCE [LARGE SCALE GENOMIC DNA]</scope>
    <source>
        <tissue evidence="2">White muscle</tissue>
    </source>
</reference>
<gene>
    <name evidence="2" type="ORF">CgunFtcFv8_004282</name>
</gene>
<accession>A0AAN8E076</accession>
<dbReference type="AlphaFoldDB" id="A0AAN8E076"/>
<comment type="caution">
    <text evidence="2">The sequence shown here is derived from an EMBL/GenBank/DDBJ whole genome shotgun (WGS) entry which is preliminary data.</text>
</comment>
<evidence type="ECO:0000313" key="2">
    <source>
        <dbReference type="EMBL" id="KAK5932591.1"/>
    </source>
</evidence>